<dbReference type="Gramene" id="KQL23047">
    <property type="protein sequence ID" value="KQL23047"/>
    <property type="gene ID" value="SETIT_031800mg"/>
</dbReference>
<keyword evidence="2" id="KW-1185">Reference proteome</keyword>
<name>K3ZYW8_SETIT</name>
<reference evidence="2" key="1">
    <citation type="journal article" date="2012" name="Nat. Biotechnol.">
        <title>Reference genome sequence of the model plant Setaria.</title>
        <authorList>
            <person name="Bennetzen J.L."/>
            <person name="Schmutz J."/>
            <person name="Wang H."/>
            <person name="Percifield R."/>
            <person name="Hawkins J."/>
            <person name="Pontaroli A.C."/>
            <person name="Estep M."/>
            <person name="Feng L."/>
            <person name="Vaughn J.N."/>
            <person name="Grimwood J."/>
            <person name="Jenkins J."/>
            <person name="Barry K."/>
            <person name="Lindquist E."/>
            <person name="Hellsten U."/>
            <person name="Deshpande S."/>
            <person name="Wang X."/>
            <person name="Wu X."/>
            <person name="Mitros T."/>
            <person name="Triplett J."/>
            <person name="Yang X."/>
            <person name="Ye C.Y."/>
            <person name="Mauro-Herrera M."/>
            <person name="Wang L."/>
            <person name="Li P."/>
            <person name="Sharma M."/>
            <person name="Sharma R."/>
            <person name="Ronald P.C."/>
            <person name="Panaud O."/>
            <person name="Kellogg E.A."/>
            <person name="Brutnell T.P."/>
            <person name="Doust A.N."/>
            <person name="Tuskan G.A."/>
            <person name="Rokhsar D."/>
            <person name="Devos K.M."/>
        </authorList>
    </citation>
    <scope>NUCLEOTIDE SEQUENCE [LARGE SCALE GENOMIC DNA]</scope>
    <source>
        <strain evidence="2">cv. Yugu1</strain>
    </source>
</reference>
<dbReference type="EnsemblPlants" id="KQL23047">
    <property type="protein sequence ID" value="KQL23047"/>
    <property type="gene ID" value="SETIT_031800mg"/>
</dbReference>
<dbReference type="InParanoid" id="K3ZYW8"/>
<sequence>MYIPKLEGIVVHPFSGNFLKIQNIHTFFRKKFQLQLNHNIPEVKISHILGYIYMCHTRF</sequence>
<accession>K3ZYW8</accession>
<evidence type="ECO:0000313" key="1">
    <source>
        <dbReference type="EnsemblPlants" id="KQL23047"/>
    </source>
</evidence>
<reference evidence="1" key="2">
    <citation type="submission" date="2018-08" db="UniProtKB">
        <authorList>
            <consortium name="EnsemblPlants"/>
        </authorList>
    </citation>
    <scope>IDENTIFICATION</scope>
    <source>
        <strain evidence="1">Yugu1</strain>
    </source>
</reference>
<dbReference type="EMBL" id="AGNK02000775">
    <property type="status" value="NOT_ANNOTATED_CDS"/>
    <property type="molecule type" value="Genomic_DNA"/>
</dbReference>
<organism evidence="1 2">
    <name type="scientific">Setaria italica</name>
    <name type="common">Foxtail millet</name>
    <name type="synonym">Panicum italicum</name>
    <dbReference type="NCBI Taxonomy" id="4555"/>
    <lineage>
        <taxon>Eukaryota</taxon>
        <taxon>Viridiplantae</taxon>
        <taxon>Streptophyta</taxon>
        <taxon>Embryophyta</taxon>
        <taxon>Tracheophyta</taxon>
        <taxon>Spermatophyta</taxon>
        <taxon>Magnoliopsida</taxon>
        <taxon>Liliopsida</taxon>
        <taxon>Poales</taxon>
        <taxon>Poaceae</taxon>
        <taxon>PACMAD clade</taxon>
        <taxon>Panicoideae</taxon>
        <taxon>Panicodae</taxon>
        <taxon>Paniceae</taxon>
        <taxon>Cenchrinae</taxon>
        <taxon>Setaria</taxon>
    </lineage>
</organism>
<protein>
    <submittedName>
        <fullName evidence="1">Uncharacterized protein</fullName>
    </submittedName>
</protein>
<evidence type="ECO:0000313" key="2">
    <source>
        <dbReference type="Proteomes" id="UP000004995"/>
    </source>
</evidence>
<dbReference type="HOGENOM" id="CLU_2965303_0_0_1"/>
<dbReference type="AlphaFoldDB" id="K3ZYW8"/>
<dbReference type="Proteomes" id="UP000004995">
    <property type="component" value="Unassembled WGS sequence"/>
</dbReference>
<proteinExistence type="predicted"/>